<proteinExistence type="predicted"/>
<evidence type="ECO:0000313" key="1">
    <source>
        <dbReference type="EMBL" id="KAK7199453.1"/>
    </source>
</evidence>
<dbReference type="GO" id="GO:0016020">
    <property type="term" value="C:membrane"/>
    <property type="evidence" value="ECO:0007669"/>
    <property type="project" value="InterPro"/>
</dbReference>
<comment type="caution">
    <text evidence="1">The sequence shown here is derived from an EMBL/GenBank/DDBJ whole genome shotgun (WGS) entry which is preliminary data.</text>
</comment>
<organism evidence="1 2">
    <name type="scientific">Novymonas esmeraldas</name>
    <dbReference type="NCBI Taxonomy" id="1808958"/>
    <lineage>
        <taxon>Eukaryota</taxon>
        <taxon>Discoba</taxon>
        <taxon>Euglenozoa</taxon>
        <taxon>Kinetoplastea</taxon>
        <taxon>Metakinetoplastina</taxon>
        <taxon>Trypanosomatida</taxon>
        <taxon>Trypanosomatidae</taxon>
        <taxon>Novymonas</taxon>
    </lineage>
</organism>
<dbReference type="GO" id="GO:0140359">
    <property type="term" value="F:ABC-type transporter activity"/>
    <property type="evidence" value="ECO:0007669"/>
    <property type="project" value="InterPro"/>
</dbReference>
<dbReference type="Gene3D" id="3.40.50.300">
    <property type="entry name" value="P-loop containing nucleotide triphosphate hydrolases"/>
    <property type="match status" value="1"/>
</dbReference>
<gene>
    <name evidence="1" type="ORF">NESM_000920700</name>
</gene>
<name>A0AAW0EZU0_9TRYP</name>
<dbReference type="GO" id="GO:0005319">
    <property type="term" value="F:lipid transporter activity"/>
    <property type="evidence" value="ECO:0007669"/>
    <property type="project" value="TreeGrafter"/>
</dbReference>
<sequence length="161" mass="17947">MWTAIQRAAGHCSVVLTTHHLEEVEALADIVAIMVDGAVQCFGDAAYLKGKYGRVLESQVTVAAPDHLPQLRRFMKTVFPQGACVGGDRRRFVFHLPYDRPLGEVFAVLHEHCVQLHITSYTVAQTSIEETFERVKRRAGRRGRGETLHSSEIVAGCARVY</sequence>
<dbReference type="SUPFAM" id="SSF52540">
    <property type="entry name" value="P-loop containing nucleoside triphosphate hydrolases"/>
    <property type="match status" value="1"/>
</dbReference>
<dbReference type="InterPro" id="IPR026082">
    <property type="entry name" value="ABCA"/>
</dbReference>
<accession>A0AAW0EZU0</accession>
<dbReference type="PANTHER" id="PTHR19229">
    <property type="entry name" value="ATP-BINDING CASSETTE TRANSPORTER SUBFAMILY A ABCA"/>
    <property type="match status" value="1"/>
</dbReference>
<protein>
    <recommendedName>
        <fullName evidence="3">ABC transporter</fullName>
    </recommendedName>
</protein>
<dbReference type="PANTHER" id="PTHR19229:SF262">
    <property type="entry name" value="TRANSPORTER, PUTATIVE-RELATED"/>
    <property type="match status" value="1"/>
</dbReference>
<keyword evidence="2" id="KW-1185">Reference proteome</keyword>
<dbReference type="Proteomes" id="UP001430356">
    <property type="component" value="Unassembled WGS sequence"/>
</dbReference>
<dbReference type="InterPro" id="IPR027417">
    <property type="entry name" value="P-loop_NTPase"/>
</dbReference>
<evidence type="ECO:0008006" key="3">
    <source>
        <dbReference type="Google" id="ProtNLM"/>
    </source>
</evidence>
<dbReference type="EMBL" id="JAECZO010000400">
    <property type="protein sequence ID" value="KAK7199453.1"/>
    <property type="molecule type" value="Genomic_DNA"/>
</dbReference>
<evidence type="ECO:0000313" key="2">
    <source>
        <dbReference type="Proteomes" id="UP001430356"/>
    </source>
</evidence>
<reference evidence="1 2" key="1">
    <citation type="journal article" date="2021" name="MBio">
        <title>A New Model Trypanosomatid, Novymonas esmeraldas: Genomic Perception of Its 'Candidatus Pandoraea novymonadis' Endosymbiont.</title>
        <authorList>
            <person name="Zakharova A."/>
            <person name="Saura A."/>
            <person name="Butenko A."/>
            <person name="Podesvova L."/>
            <person name="Warmusova S."/>
            <person name="Kostygov A.Y."/>
            <person name="Nenarokova A."/>
            <person name="Lukes J."/>
            <person name="Opperdoes F.R."/>
            <person name="Yurchenko V."/>
        </authorList>
    </citation>
    <scope>NUCLEOTIDE SEQUENCE [LARGE SCALE GENOMIC DNA]</scope>
    <source>
        <strain evidence="1 2">E262AT.01</strain>
    </source>
</reference>
<dbReference type="AlphaFoldDB" id="A0AAW0EZU0"/>